<evidence type="ECO:0000313" key="2">
    <source>
        <dbReference type="Proteomes" id="UP000035642"/>
    </source>
</evidence>
<keyword evidence="2" id="KW-1185">Reference proteome</keyword>
<accession>A0A0K0DBH2</accession>
<dbReference type="WBParaSite" id="ACAC_0000777701-mRNA-1">
    <property type="protein sequence ID" value="ACAC_0000777701-mRNA-1"/>
    <property type="gene ID" value="ACAC_0000777701"/>
</dbReference>
<proteinExistence type="predicted"/>
<feature type="compositionally biased region" description="Acidic residues" evidence="1">
    <location>
        <begin position="1"/>
        <end position="16"/>
    </location>
</feature>
<organism evidence="2 3">
    <name type="scientific">Angiostrongylus cantonensis</name>
    <name type="common">Rat lungworm</name>
    <dbReference type="NCBI Taxonomy" id="6313"/>
    <lineage>
        <taxon>Eukaryota</taxon>
        <taxon>Metazoa</taxon>
        <taxon>Ecdysozoa</taxon>
        <taxon>Nematoda</taxon>
        <taxon>Chromadorea</taxon>
        <taxon>Rhabditida</taxon>
        <taxon>Rhabditina</taxon>
        <taxon>Rhabditomorpha</taxon>
        <taxon>Strongyloidea</taxon>
        <taxon>Metastrongylidae</taxon>
        <taxon>Angiostrongylus</taxon>
    </lineage>
</organism>
<dbReference type="AlphaFoldDB" id="A0A0K0DBH2"/>
<reference evidence="2" key="1">
    <citation type="submission" date="2012-09" db="EMBL/GenBank/DDBJ databases">
        <authorList>
            <person name="Martin A.A."/>
        </authorList>
    </citation>
    <scope>NUCLEOTIDE SEQUENCE</scope>
</reference>
<protein>
    <submittedName>
        <fullName evidence="3">RNase H type-1 domain-containing protein</fullName>
    </submittedName>
</protein>
<name>A0A0K0DBH2_ANGCA</name>
<dbReference type="Proteomes" id="UP000035642">
    <property type="component" value="Unassembled WGS sequence"/>
</dbReference>
<sequence length="102" mass="11580">MANDEDDDDEGDDESNPDQKTRLLKVDNSGVIVNGIVNYTISHSCDSDVAVEVTFLLLQVLLRTLDIYVLNADSIHFFKSHSKCLSQEDTEPEFLATNYRRR</sequence>
<evidence type="ECO:0000256" key="1">
    <source>
        <dbReference type="SAM" id="MobiDB-lite"/>
    </source>
</evidence>
<feature type="region of interest" description="Disordered" evidence="1">
    <location>
        <begin position="1"/>
        <end position="22"/>
    </location>
</feature>
<reference evidence="3" key="2">
    <citation type="submission" date="2017-02" db="UniProtKB">
        <authorList>
            <consortium name="WormBaseParasite"/>
        </authorList>
    </citation>
    <scope>IDENTIFICATION</scope>
</reference>
<evidence type="ECO:0000313" key="3">
    <source>
        <dbReference type="WBParaSite" id="ACAC_0000777701-mRNA-1"/>
    </source>
</evidence>